<comment type="caution">
    <text evidence="1">The sequence shown here is derived from an EMBL/GenBank/DDBJ whole genome shotgun (WGS) entry which is preliminary data.</text>
</comment>
<gene>
    <name evidence="1" type="ORF">BJX66DRAFT_332047</name>
</gene>
<organism evidence="1 2">
    <name type="scientific">Aspergillus keveii</name>
    <dbReference type="NCBI Taxonomy" id="714993"/>
    <lineage>
        <taxon>Eukaryota</taxon>
        <taxon>Fungi</taxon>
        <taxon>Dikarya</taxon>
        <taxon>Ascomycota</taxon>
        <taxon>Pezizomycotina</taxon>
        <taxon>Eurotiomycetes</taxon>
        <taxon>Eurotiomycetidae</taxon>
        <taxon>Eurotiales</taxon>
        <taxon>Aspergillaceae</taxon>
        <taxon>Aspergillus</taxon>
        <taxon>Aspergillus subgen. Nidulantes</taxon>
    </lineage>
</organism>
<evidence type="ECO:0008006" key="3">
    <source>
        <dbReference type="Google" id="ProtNLM"/>
    </source>
</evidence>
<evidence type="ECO:0000313" key="1">
    <source>
        <dbReference type="EMBL" id="KAL2800472.1"/>
    </source>
</evidence>
<accession>A0ABR4GN77</accession>
<proteinExistence type="predicted"/>
<protein>
    <recommendedName>
        <fullName evidence="3">F-box domain-containing protein</fullName>
    </recommendedName>
</protein>
<evidence type="ECO:0000313" key="2">
    <source>
        <dbReference type="Proteomes" id="UP001610563"/>
    </source>
</evidence>
<dbReference type="InterPro" id="IPR036047">
    <property type="entry name" value="F-box-like_dom_sf"/>
</dbReference>
<dbReference type="Proteomes" id="UP001610563">
    <property type="component" value="Unassembled WGS sequence"/>
</dbReference>
<dbReference type="SUPFAM" id="SSF81383">
    <property type="entry name" value="F-box domain"/>
    <property type="match status" value="1"/>
</dbReference>
<keyword evidence="2" id="KW-1185">Reference proteome</keyword>
<name>A0ABR4GN77_9EURO</name>
<sequence length="229" mass="26391">MVNQVSAGDDLSQNGLALDRRTPWHLSNSRSSASPQTPSSIVSVSQGMLYQLPPELLAEVISNLDTDLAQYLTVSREWQAAIERQTFAEIKLNTSERLAEFHEIVAKNRWRRTCLRRVEVIVQLEAYSVEARPRFETAEEHARNNTIFVHWVRAVLKSLALWSEQDRADVGLWLQAQSPSDLLDRQRLRAARMEPETDLYRRDSSILTSTSLRTIWKIWLRSMQSPFSL</sequence>
<dbReference type="EMBL" id="JBFTWV010000003">
    <property type="protein sequence ID" value="KAL2800472.1"/>
    <property type="molecule type" value="Genomic_DNA"/>
</dbReference>
<reference evidence="1 2" key="1">
    <citation type="submission" date="2024-07" db="EMBL/GenBank/DDBJ databases">
        <title>Section-level genome sequencing and comparative genomics of Aspergillus sections Usti and Cavernicolus.</title>
        <authorList>
            <consortium name="Lawrence Berkeley National Laboratory"/>
            <person name="Nybo J.L."/>
            <person name="Vesth T.C."/>
            <person name="Theobald S."/>
            <person name="Frisvad J.C."/>
            <person name="Larsen T.O."/>
            <person name="Kjaerboelling I."/>
            <person name="Rothschild-Mancinelli K."/>
            <person name="Lyhne E.K."/>
            <person name="Kogle M.E."/>
            <person name="Barry K."/>
            <person name="Clum A."/>
            <person name="Na H."/>
            <person name="Ledsgaard L."/>
            <person name="Lin J."/>
            <person name="Lipzen A."/>
            <person name="Kuo A."/>
            <person name="Riley R."/>
            <person name="Mondo S."/>
            <person name="Labutti K."/>
            <person name="Haridas S."/>
            <person name="Pangalinan J."/>
            <person name="Salamov A.A."/>
            <person name="Simmons B.A."/>
            <person name="Magnuson J.K."/>
            <person name="Chen J."/>
            <person name="Drula E."/>
            <person name="Henrissat B."/>
            <person name="Wiebenga A."/>
            <person name="Lubbers R.J."/>
            <person name="Gomes A.C."/>
            <person name="Makela M.R."/>
            <person name="Stajich J."/>
            <person name="Grigoriev I.V."/>
            <person name="Mortensen U.H."/>
            <person name="De Vries R.P."/>
            <person name="Baker S.E."/>
            <person name="Andersen M.R."/>
        </authorList>
    </citation>
    <scope>NUCLEOTIDE SEQUENCE [LARGE SCALE GENOMIC DNA]</scope>
    <source>
        <strain evidence="1 2">CBS 209.92</strain>
    </source>
</reference>